<sequence length="255" mass="29113">MGLNDQFKVVRSKILNTEPLPTLSPAYGLVSQEEQQQLTKSKGNNLLEKATFTSKSNTKTFNSRQLLGNHDVSKLFCDHYKRWRKTNEKCLELHDYPYWRETIEKEKLDDYCDACHRAKQIRNLFLSKFRVPIVVLLIHISVRNSKKWKIWRSDVKGLKQRNGVGSEGSDCSSMNNDTYTAVVAAVVRAPPNDFKAVREEWAAIRIQTTFRGFFMDMTNKDEDDAIVGAVATSVLAFGVAINVAYKNQSSISREP</sequence>
<dbReference type="PANTHER" id="PTHR34222">
    <property type="entry name" value="GAG_PRE-INTEGRS DOMAIN-CONTAINING PROTEIN"/>
    <property type="match status" value="1"/>
</dbReference>
<dbReference type="PANTHER" id="PTHR34222:SF33">
    <property type="entry name" value="RETROTRANSPOSON GAG DOMAIN-CONTAINING PROTEIN"/>
    <property type="match status" value="1"/>
</dbReference>
<dbReference type="Proteomes" id="UP000004994">
    <property type="component" value="Chromosome 10"/>
</dbReference>
<dbReference type="EnsemblPlants" id="Solyc06g034313.1.1">
    <property type="protein sequence ID" value="Solyc06g034313.1.1"/>
    <property type="gene ID" value="Solyc06g034313.1"/>
</dbReference>
<reference evidence="1" key="2">
    <citation type="submission" date="2019-01" db="UniProtKB">
        <authorList>
            <consortium name="EnsemblPlants"/>
        </authorList>
    </citation>
    <scope>IDENTIFICATION</scope>
    <source>
        <strain evidence="1">cv. Heinz 1706</strain>
    </source>
</reference>
<dbReference type="PROSITE" id="PS50096">
    <property type="entry name" value="IQ"/>
    <property type="match status" value="1"/>
</dbReference>
<name>A0A3Q7HLG9_SOLLC</name>
<protein>
    <submittedName>
        <fullName evidence="1">Uncharacterized protein</fullName>
    </submittedName>
</protein>
<dbReference type="Gramene" id="Solyc06g034313.1.1">
    <property type="protein sequence ID" value="Solyc06g034313.1.1"/>
    <property type="gene ID" value="Solyc06g034313.1"/>
</dbReference>
<accession>A0A3Q7HLG9</accession>
<evidence type="ECO:0000313" key="2">
    <source>
        <dbReference type="Proteomes" id="UP000004994"/>
    </source>
</evidence>
<keyword evidence="2" id="KW-1185">Reference proteome</keyword>
<organism evidence="1">
    <name type="scientific">Solanum lycopersicum</name>
    <name type="common">Tomato</name>
    <name type="synonym">Lycopersicon esculentum</name>
    <dbReference type="NCBI Taxonomy" id="4081"/>
    <lineage>
        <taxon>Eukaryota</taxon>
        <taxon>Viridiplantae</taxon>
        <taxon>Streptophyta</taxon>
        <taxon>Embryophyta</taxon>
        <taxon>Tracheophyta</taxon>
        <taxon>Spermatophyta</taxon>
        <taxon>Magnoliopsida</taxon>
        <taxon>eudicotyledons</taxon>
        <taxon>Gunneridae</taxon>
        <taxon>Pentapetalae</taxon>
        <taxon>asterids</taxon>
        <taxon>lamiids</taxon>
        <taxon>Solanales</taxon>
        <taxon>Solanaceae</taxon>
        <taxon>Solanoideae</taxon>
        <taxon>Solaneae</taxon>
        <taxon>Solanum</taxon>
        <taxon>Solanum subgen. Lycopersicon</taxon>
    </lineage>
</organism>
<dbReference type="STRING" id="4081.A0A3Q7HLG9"/>
<proteinExistence type="predicted"/>
<dbReference type="InParanoid" id="A0A3Q7HLG9"/>
<dbReference type="AlphaFoldDB" id="A0A3Q7HLG9"/>
<evidence type="ECO:0000313" key="1">
    <source>
        <dbReference type="EnsemblPlants" id="Solyc06g034313.1.1"/>
    </source>
</evidence>
<reference evidence="1" key="1">
    <citation type="journal article" date="2012" name="Nature">
        <title>The tomato genome sequence provides insights into fleshy fruit evolution.</title>
        <authorList>
            <consortium name="Tomato Genome Consortium"/>
        </authorList>
    </citation>
    <scope>NUCLEOTIDE SEQUENCE [LARGE SCALE GENOMIC DNA]</scope>
    <source>
        <strain evidence="1">cv. Heinz 1706</strain>
    </source>
</reference>